<evidence type="ECO:0000313" key="1">
    <source>
        <dbReference type="EMBL" id="RIH86756.1"/>
    </source>
</evidence>
<keyword evidence="2" id="KW-1185">Reference proteome</keyword>
<comment type="caution">
    <text evidence="1">The sequence shown here is derived from an EMBL/GenBank/DDBJ whole genome shotgun (WGS) entry which is preliminary data.</text>
</comment>
<dbReference type="RefSeq" id="WP_119277201.1">
    <property type="nucleotide sequence ID" value="NZ_QWLA01000026.1"/>
</dbReference>
<dbReference type="AlphaFoldDB" id="A0A399ETC4"/>
<name>A0A399ETC4_9DEIN</name>
<dbReference type="Proteomes" id="UP000265341">
    <property type="component" value="Unassembled WGS sequence"/>
</dbReference>
<sequence>MKDAARPEPILRLYTPEALELLESEASLDGELVNAVWHCIAPLVRAADPERYRSVCQALELPGLPVNVLAQYILRESRLAMANPRRHHRRLMQ</sequence>
<gene>
    <name evidence="1" type="ORF">Mrose_01603</name>
</gene>
<evidence type="ECO:0000313" key="2">
    <source>
        <dbReference type="Proteomes" id="UP000265341"/>
    </source>
</evidence>
<dbReference type="EMBL" id="QWLA01000026">
    <property type="protein sequence ID" value="RIH86756.1"/>
    <property type="molecule type" value="Genomic_DNA"/>
</dbReference>
<protein>
    <submittedName>
        <fullName evidence="1">Uncharacterized protein</fullName>
    </submittedName>
</protein>
<accession>A0A399ETC4</accession>
<organism evidence="1 2">
    <name type="scientific">Calidithermus roseus</name>
    <dbReference type="NCBI Taxonomy" id="1644118"/>
    <lineage>
        <taxon>Bacteria</taxon>
        <taxon>Thermotogati</taxon>
        <taxon>Deinococcota</taxon>
        <taxon>Deinococci</taxon>
        <taxon>Thermales</taxon>
        <taxon>Thermaceae</taxon>
        <taxon>Calidithermus</taxon>
    </lineage>
</organism>
<reference evidence="1 2" key="1">
    <citation type="submission" date="2018-08" db="EMBL/GenBank/DDBJ databases">
        <title>Meiothermus roseus NBRC 110900 genome sequencing project.</title>
        <authorList>
            <person name="Da Costa M.S."/>
            <person name="Albuquerque L."/>
            <person name="Raposo P."/>
            <person name="Froufe H.J.C."/>
            <person name="Barroso C.S."/>
            <person name="Egas C."/>
        </authorList>
    </citation>
    <scope>NUCLEOTIDE SEQUENCE [LARGE SCALE GENOMIC DNA]</scope>
    <source>
        <strain evidence="1 2">NBRC 110900</strain>
    </source>
</reference>
<proteinExistence type="predicted"/>
<dbReference type="OrthoDB" id="34514at2"/>